<dbReference type="SUPFAM" id="SSF52091">
    <property type="entry name" value="SpoIIaa-like"/>
    <property type="match status" value="1"/>
</dbReference>
<organism evidence="2 3">
    <name type="scientific">Roseimaritima multifibrata</name>
    <dbReference type="NCBI Taxonomy" id="1930274"/>
    <lineage>
        <taxon>Bacteria</taxon>
        <taxon>Pseudomonadati</taxon>
        <taxon>Planctomycetota</taxon>
        <taxon>Planctomycetia</taxon>
        <taxon>Pirellulales</taxon>
        <taxon>Pirellulaceae</taxon>
        <taxon>Roseimaritima</taxon>
    </lineage>
</organism>
<keyword evidence="3" id="KW-1185">Reference proteome</keyword>
<name>A0A517MCQ5_9BACT</name>
<dbReference type="InterPro" id="IPR036513">
    <property type="entry name" value="STAS_dom_sf"/>
</dbReference>
<dbReference type="Proteomes" id="UP000320672">
    <property type="component" value="Chromosome"/>
</dbReference>
<evidence type="ECO:0000313" key="3">
    <source>
        <dbReference type="Proteomes" id="UP000320672"/>
    </source>
</evidence>
<dbReference type="InterPro" id="IPR002645">
    <property type="entry name" value="STAS_dom"/>
</dbReference>
<gene>
    <name evidence="2" type="ORF">FF011L_14190</name>
</gene>
<dbReference type="PROSITE" id="PS50801">
    <property type="entry name" value="STAS"/>
    <property type="match status" value="1"/>
</dbReference>
<reference evidence="2 3" key="1">
    <citation type="submission" date="2019-02" db="EMBL/GenBank/DDBJ databases">
        <title>Deep-cultivation of Planctomycetes and their phenomic and genomic characterization uncovers novel biology.</title>
        <authorList>
            <person name="Wiegand S."/>
            <person name="Jogler M."/>
            <person name="Boedeker C."/>
            <person name="Pinto D."/>
            <person name="Vollmers J."/>
            <person name="Rivas-Marin E."/>
            <person name="Kohn T."/>
            <person name="Peeters S.H."/>
            <person name="Heuer A."/>
            <person name="Rast P."/>
            <person name="Oberbeckmann S."/>
            <person name="Bunk B."/>
            <person name="Jeske O."/>
            <person name="Meyerdierks A."/>
            <person name="Storesund J.E."/>
            <person name="Kallscheuer N."/>
            <person name="Luecker S."/>
            <person name="Lage O.M."/>
            <person name="Pohl T."/>
            <person name="Merkel B.J."/>
            <person name="Hornburger P."/>
            <person name="Mueller R.-W."/>
            <person name="Bruemmer F."/>
            <person name="Labrenz M."/>
            <person name="Spormann A.M."/>
            <person name="Op den Camp H."/>
            <person name="Overmann J."/>
            <person name="Amann R."/>
            <person name="Jetten M.S.M."/>
            <person name="Mascher T."/>
            <person name="Medema M.H."/>
            <person name="Devos D.P."/>
            <person name="Kaster A.-K."/>
            <person name="Ovreas L."/>
            <person name="Rohde M."/>
            <person name="Galperin M.Y."/>
            <person name="Jogler C."/>
        </authorList>
    </citation>
    <scope>NUCLEOTIDE SEQUENCE [LARGE SCALE GENOMIC DNA]</scope>
    <source>
        <strain evidence="2 3">FF011L</strain>
    </source>
</reference>
<proteinExistence type="predicted"/>
<dbReference type="EMBL" id="CP036262">
    <property type="protein sequence ID" value="QDS92672.1"/>
    <property type="molecule type" value="Genomic_DNA"/>
</dbReference>
<evidence type="ECO:0000259" key="1">
    <source>
        <dbReference type="PROSITE" id="PS50801"/>
    </source>
</evidence>
<protein>
    <submittedName>
        <fullName evidence="2">STAS domain protein</fullName>
    </submittedName>
</protein>
<sequence length="121" mass="13421">MATELSDRVEFSTLGSQLVAKLMDARIVSGRVATQIRERLTTALDRQGSAVRSVRIDLACVEMIGSAGLNELIGFRTRARGQGMTVELTDAQPQVREVLIMTRLDRVFDVPDVFHEEDQTS</sequence>
<dbReference type="RefSeq" id="WP_145350893.1">
    <property type="nucleotide sequence ID" value="NZ_CP036262.1"/>
</dbReference>
<feature type="domain" description="STAS" evidence="1">
    <location>
        <begin position="33"/>
        <end position="121"/>
    </location>
</feature>
<dbReference type="OrthoDB" id="270820at2"/>
<dbReference type="Pfam" id="PF01740">
    <property type="entry name" value="STAS"/>
    <property type="match status" value="1"/>
</dbReference>
<evidence type="ECO:0000313" key="2">
    <source>
        <dbReference type="EMBL" id="QDS92672.1"/>
    </source>
</evidence>
<accession>A0A517MCQ5</accession>
<dbReference type="Gene3D" id="3.30.750.24">
    <property type="entry name" value="STAS domain"/>
    <property type="match status" value="1"/>
</dbReference>
<dbReference type="CDD" id="cd07043">
    <property type="entry name" value="STAS_anti-anti-sigma_factors"/>
    <property type="match status" value="1"/>
</dbReference>
<dbReference type="KEGG" id="rml:FF011L_14190"/>
<dbReference type="AlphaFoldDB" id="A0A517MCQ5"/>